<organism evidence="1 2">
    <name type="scientific">Sphenostylis stenocarpa</name>
    <dbReference type="NCBI Taxonomy" id="92480"/>
    <lineage>
        <taxon>Eukaryota</taxon>
        <taxon>Viridiplantae</taxon>
        <taxon>Streptophyta</taxon>
        <taxon>Embryophyta</taxon>
        <taxon>Tracheophyta</taxon>
        <taxon>Spermatophyta</taxon>
        <taxon>Magnoliopsida</taxon>
        <taxon>eudicotyledons</taxon>
        <taxon>Gunneridae</taxon>
        <taxon>Pentapetalae</taxon>
        <taxon>rosids</taxon>
        <taxon>fabids</taxon>
        <taxon>Fabales</taxon>
        <taxon>Fabaceae</taxon>
        <taxon>Papilionoideae</taxon>
        <taxon>50 kb inversion clade</taxon>
        <taxon>NPAAA clade</taxon>
        <taxon>indigoferoid/millettioid clade</taxon>
        <taxon>Phaseoleae</taxon>
        <taxon>Sphenostylis</taxon>
    </lineage>
</organism>
<evidence type="ECO:0000313" key="1">
    <source>
        <dbReference type="EMBL" id="CAJ1947194.1"/>
    </source>
</evidence>
<dbReference type="Proteomes" id="UP001189624">
    <property type="component" value="Chromosome 4"/>
</dbReference>
<name>A0AA86SJ28_9FABA</name>
<dbReference type="EMBL" id="OY731401">
    <property type="protein sequence ID" value="CAJ1947194.1"/>
    <property type="molecule type" value="Genomic_DNA"/>
</dbReference>
<evidence type="ECO:0000313" key="2">
    <source>
        <dbReference type="Proteomes" id="UP001189624"/>
    </source>
</evidence>
<gene>
    <name evidence="1" type="ORF">AYBTSS11_LOCUS12533</name>
</gene>
<keyword evidence="2" id="KW-1185">Reference proteome</keyword>
<dbReference type="Gramene" id="rna-AYBTSS11_LOCUS12533">
    <property type="protein sequence ID" value="CAJ1947194.1"/>
    <property type="gene ID" value="gene-AYBTSS11_LOCUS12533"/>
</dbReference>
<sequence length="91" mass="10110">MRAHASSHSRGTHQGCIKHPPFTDAAAWTHLIPNPNPNPNHITQHCPFLQREGNDYGPNQAPKFYTSLCGIGLGVIDHESKEQDRKVCSLE</sequence>
<accession>A0AA86SJ28</accession>
<reference evidence="1" key="1">
    <citation type="submission" date="2023-10" db="EMBL/GenBank/DDBJ databases">
        <authorList>
            <person name="Domelevo Entfellner J.-B."/>
        </authorList>
    </citation>
    <scope>NUCLEOTIDE SEQUENCE</scope>
</reference>
<dbReference type="AlphaFoldDB" id="A0AA86SJ28"/>
<protein>
    <submittedName>
        <fullName evidence="1">Uncharacterized protein</fullName>
    </submittedName>
</protein>
<proteinExistence type="predicted"/>